<dbReference type="Proteomes" id="UP000676336">
    <property type="component" value="Unassembled WGS sequence"/>
</dbReference>
<gene>
    <name evidence="1" type="ORF">SMN809_LOCUS82594</name>
</gene>
<evidence type="ECO:0000313" key="1">
    <source>
        <dbReference type="EMBL" id="CAF5221931.1"/>
    </source>
</evidence>
<feature type="non-terminal residue" evidence="1">
    <location>
        <position position="1"/>
    </location>
</feature>
<evidence type="ECO:0000313" key="2">
    <source>
        <dbReference type="Proteomes" id="UP000676336"/>
    </source>
</evidence>
<protein>
    <submittedName>
        <fullName evidence="1">Uncharacterized protein</fullName>
    </submittedName>
</protein>
<dbReference type="EMBL" id="CAJOBI010352277">
    <property type="protein sequence ID" value="CAF5221931.1"/>
    <property type="molecule type" value="Genomic_DNA"/>
</dbReference>
<dbReference type="AlphaFoldDB" id="A0A8S3JQM9"/>
<sequence length="128" mass="15199">HWDASIIQDLPLHINISSIHRLRLDLQSYHYLKRDRCFNSEQCTALLRSSWAKQCEVLQIVVNDRSMIDDIINGMPHLKALKVVLQPGRSDDYFPTREDMITWMTSNYSRTYTENLDGTETIRFWIRK</sequence>
<reference evidence="1" key="1">
    <citation type="submission" date="2021-02" db="EMBL/GenBank/DDBJ databases">
        <authorList>
            <person name="Nowell W R."/>
        </authorList>
    </citation>
    <scope>NUCLEOTIDE SEQUENCE</scope>
</reference>
<accession>A0A8S3JQM9</accession>
<comment type="caution">
    <text evidence="1">The sequence shown here is derived from an EMBL/GenBank/DDBJ whole genome shotgun (WGS) entry which is preliminary data.</text>
</comment>
<organism evidence="1 2">
    <name type="scientific">Rotaria magnacalcarata</name>
    <dbReference type="NCBI Taxonomy" id="392030"/>
    <lineage>
        <taxon>Eukaryota</taxon>
        <taxon>Metazoa</taxon>
        <taxon>Spiralia</taxon>
        <taxon>Gnathifera</taxon>
        <taxon>Rotifera</taxon>
        <taxon>Eurotatoria</taxon>
        <taxon>Bdelloidea</taxon>
        <taxon>Philodinida</taxon>
        <taxon>Philodinidae</taxon>
        <taxon>Rotaria</taxon>
    </lineage>
</organism>
<proteinExistence type="predicted"/>
<name>A0A8S3JQM9_9BILA</name>